<comment type="caution">
    <text evidence="6">The sequence shown here is derived from an EMBL/GenBank/DDBJ whole genome shotgun (WGS) entry which is preliminary data.</text>
</comment>
<dbReference type="GO" id="GO:0000049">
    <property type="term" value="F:tRNA binding"/>
    <property type="evidence" value="ECO:0007669"/>
    <property type="project" value="UniProtKB-UniRule"/>
</dbReference>
<name>A0A2H0RB19_UNCKA</name>
<dbReference type="Proteomes" id="UP000230214">
    <property type="component" value="Unassembled WGS sequence"/>
</dbReference>
<dbReference type="GO" id="GO:1990904">
    <property type="term" value="C:ribonucleoprotein complex"/>
    <property type="evidence" value="ECO:0007669"/>
    <property type="project" value="UniProtKB-KW"/>
</dbReference>
<dbReference type="SUPFAM" id="SSF54999">
    <property type="entry name" value="Ribosomal protein S10"/>
    <property type="match status" value="1"/>
</dbReference>
<evidence type="ECO:0000256" key="1">
    <source>
        <dbReference type="ARBA" id="ARBA00007102"/>
    </source>
</evidence>
<dbReference type="InterPro" id="IPR001848">
    <property type="entry name" value="Ribosomal_uS10"/>
</dbReference>
<reference evidence="6 7" key="1">
    <citation type="submission" date="2017-09" db="EMBL/GenBank/DDBJ databases">
        <title>Depth-based differentiation of microbial function through sediment-hosted aquifers and enrichment of novel symbionts in the deep terrestrial subsurface.</title>
        <authorList>
            <person name="Probst A.J."/>
            <person name="Ladd B."/>
            <person name="Jarett J.K."/>
            <person name="Geller-Mcgrath D.E."/>
            <person name="Sieber C.M."/>
            <person name="Emerson J.B."/>
            <person name="Anantharaman K."/>
            <person name="Thomas B.C."/>
            <person name="Malmstrom R."/>
            <person name="Stieglmeier M."/>
            <person name="Klingl A."/>
            <person name="Woyke T."/>
            <person name="Ryan C.M."/>
            <person name="Banfield J.F."/>
        </authorList>
    </citation>
    <scope>NUCLEOTIDE SEQUENCE [LARGE SCALE GENOMIC DNA]</scope>
    <source>
        <strain evidence="6">CG10_big_fil_rev_8_21_14_0_10_32_10</strain>
    </source>
</reference>
<dbReference type="GO" id="GO:0006412">
    <property type="term" value="P:translation"/>
    <property type="evidence" value="ECO:0007669"/>
    <property type="project" value="UniProtKB-UniRule"/>
</dbReference>
<evidence type="ECO:0000313" key="7">
    <source>
        <dbReference type="Proteomes" id="UP000230214"/>
    </source>
</evidence>
<evidence type="ECO:0000256" key="4">
    <source>
        <dbReference type="HAMAP-Rule" id="MF_00508"/>
    </source>
</evidence>
<dbReference type="GO" id="GO:0003735">
    <property type="term" value="F:structural constituent of ribosome"/>
    <property type="evidence" value="ECO:0007669"/>
    <property type="project" value="InterPro"/>
</dbReference>
<dbReference type="InterPro" id="IPR027486">
    <property type="entry name" value="Ribosomal_uS10_dom"/>
</dbReference>
<keyword evidence="2 4" id="KW-0689">Ribosomal protein</keyword>
<gene>
    <name evidence="4" type="primary">rpsJ</name>
    <name evidence="6" type="ORF">COV24_01310</name>
</gene>
<keyword evidence="3 4" id="KW-0687">Ribonucleoprotein</keyword>
<dbReference type="SMART" id="SM01403">
    <property type="entry name" value="Ribosomal_S10"/>
    <property type="match status" value="1"/>
</dbReference>
<dbReference type="AlphaFoldDB" id="A0A2H0RB19"/>
<proteinExistence type="inferred from homology"/>
<dbReference type="InterPro" id="IPR018268">
    <property type="entry name" value="Ribosomal_uS10_CS"/>
</dbReference>
<dbReference type="NCBIfam" id="TIGR01049">
    <property type="entry name" value="rpsJ_bact"/>
    <property type="match status" value="1"/>
</dbReference>
<protein>
    <recommendedName>
        <fullName evidence="4">Small ribosomal subunit protein uS10</fullName>
    </recommendedName>
</protein>
<evidence type="ECO:0000256" key="2">
    <source>
        <dbReference type="ARBA" id="ARBA00022980"/>
    </source>
</evidence>
<comment type="subunit">
    <text evidence="4">Part of the 30S ribosomal subunit.</text>
</comment>
<dbReference type="NCBIfam" id="NF001861">
    <property type="entry name" value="PRK00596.1"/>
    <property type="match status" value="1"/>
</dbReference>
<feature type="domain" description="Small ribosomal subunit protein uS10" evidence="5">
    <location>
        <begin position="10"/>
        <end position="104"/>
    </location>
</feature>
<evidence type="ECO:0000259" key="5">
    <source>
        <dbReference type="SMART" id="SM01403"/>
    </source>
</evidence>
<comment type="similarity">
    <text evidence="1 4">Belongs to the universal ribosomal protein uS10 family.</text>
</comment>
<dbReference type="FunFam" id="3.30.70.600:FF:000003">
    <property type="entry name" value="30S ribosomal protein S10"/>
    <property type="match status" value="1"/>
</dbReference>
<dbReference type="PANTHER" id="PTHR11700">
    <property type="entry name" value="30S RIBOSOMAL PROTEIN S10 FAMILY MEMBER"/>
    <property type="match status" value="1"/>
</dbReference>
<dbReference type="HAMAP" id="MF_00508">
    <property type="entry name" value="Ribosomal_uS10"/>
    <property type="match status" value="1"/>
</dbReference>
<dbReference type="Pfam" id="PF00338">
    <property type="entry name" value="Ribosomal_S10"/>
    <property type="match status" value="1"/>
</dbReference>
<dbReference type="PROSITE" id="PS00361">
    <property type="entry name" value="RIBOSOMAL_S10"/>
    <property type="match status" value="1"/>
</dbReference>
<dbReference type="Gene3D" id="3.30.70.600">
    <property type="entry name" value="Ribosomal protein S10 domain"/>
    <property type="match status" value="1"/>
</dbReference>
<comment type="function">
    <text evidence="4">Involved in the binding of tRNA to the ribosomes.</text>
</comment>
<sequence>MNKDKKSGLRVKLKSFDPKISDQSAKKIVSAAIRTGSKISGPIPLPTRVEKYTVIRGPHIDKRGKEIFEQRTHKRLIDILDPTPQTVEELSNLSLPAGVEITIRSI</sequence>
<dbReference type="GO" id="GO:0005840">
    <property type="term" value="C:ribosome"/>
    <property type="evidence" value="ECO:0007669"/>
    <property type="project" value="UniProtKB-KW"/>
</dbReference>
<dbReference type="PRINTS" id="PR00971">
    <property type="entry name" value="RIBOSOMALS10"/>
</dbReference>
<organism evidence="6 7">
    <name type="scientific">candidate division WWE3 bacterium CG10_big_fil_rev_8_21_14_0_10_32_10</name>
    <dbReference type="NCBI Taxonomy" id="1975090"/>
    <lineage>
        <taxon>Bacteria</taxon>
        <taxon>Katanobacteria</taxon>
    </lineage>
</organism>
<accession>A0A2H0RB19</accession>
<dbReference type="EMBL" id="PCXU01000013">
    <property type="protein sequence ID" value="PIR43677.1"/>
    <property type="molecule type" value="Genomic_DNA"/>
</dbReference>
<evidence type="ECO:0000256" key="3">
    <source>
        <dbReference type="ARBA" id="ARBA00023274"/>
    </source>
</evidence>
<evidence type="ECO:0000313" key="6">
    <source>
        <dbReference type="EMBL" id="PIR43677.1"/>
    </source>
</evidence>
<dbReference type="InterPro" id="IPR036838">
    <property type="entry name" value="Ribosomal_uS10_dom_sf"/>
</dbReference>